<comment type="caution">
    <text evidence="1">The sequence shown here is derived from an EMBL/GenBank/DDBJ whole genome shotgun (WGS) entry which is preliminary data.</text>
</comment>
<sequence>MALIFDCFIITQHPIFVKSRCTSSIYRVVRYKNVNSIYVD</sequence>
<reference evidence="1 2" key="1">
    <citation type="journal article" date="2024" name="Ann. Entomol. Soc. Am.">
        <title>Genomic analyses of the southern and eastern yellowjacket wasps (Hymenoptera: Vespidae) reveal evolutionary signatures of social life.</title>
        <authorList>
            <person name="Catto M.A."/>
            <person name="Caine P.B."/>
            <person name="Orr S.E."/>
            <person name="Hunt B.G."/>
            <person name="Goodisman M.A.D."/>
        </authorList>
    </citation>
    <scope>NUCLEOTIDE SEQUENCE [LARGE SCALE GENOMIC DNA]</scope>
    <source>
        <strain evidence="1">233</strain>
        <tissue evidence="1">Head and thorax</tissue>
    </source>
</reference>
<proteinExistence type="predicted"/>
<evidence type="ECO:0000313" key="2">
    <source>
        <dbReference type="Proteomes" id="UP001607302"/>
    </source>
</evidence>
<evidence type="ECO:0000313" key="1">
    <source>
        <dbReference type="EMBL" id="KAL2720734.1"/>
    </source>
</evidence>
<name>A0ABD2AJD9_VESSQ</name>
<dbReference type="AlphaFoldDB" id="A0ABD2AJD9"/>
<organism evidence="1 2">
    <name type="scientific">Vespula squamosa</name>
    <name type="common">Southern yellow jacket</name>
    <name type="synonym">Wasp</name>
    <dbReference type="NCBI Taxonomy" id="30214"/>
    <lineage>
        <taxon>Eukaryota</taxon>
        <taxon>Metazoa</taxon>
        <taxon>Ecdysozoa</taxon>
        <taxon>Arthropoda</taxon>
        <taxon>Hexapoda</taxon>
        <taxon>Insecta</taxon>
        <taxon>Pterygota</taxon>
        <taxon>Neoptera</taxon>
        <taxon>Endopterygota</taxon>
        <taxon>Hymenoptera</taxon>
        <taxon>Apocrita</taxon>
        <taxon>Aculeata</taxon>
        <taxon>Vespoidea</taxon>
        <taxon>Vespidae</taxon>
        <taxon>Vespinae</taxon>
        <taxon>Vespula</taxon>
    </lineage>
</organism>
<dbReference type="Proteomes" id="UP001607302">
    <property type="component" value="Unassembled WGS sequence"/>
</dbReference>
<dbReference type="EMBL" id="JAUDFV010000144">
    <property type="protein sequence ID" value="KAL2720734.1"/>
    <property type="molecule type" value="Genomic_DNA"/>
</dbReference>
<accession>A0ABD2AJD9</accession>
<keyword evidence="2" id="KW-1185">Reference proteome</keyword>
<gene>
    <name evidence="1" type="ORF">V1478_009780</name>
</gene>
<protein>
    <submittedName>
        <fullName evidence="1">Uncharacterized protein</fullName>
    </submittedName>
</protein>